<dbReference type="SUPFAM" id="SSF55729">
    <property type="entry name" value="Acyl-CoA N-acyltransferases (Nat)"/>
    <property type="match status" value="1"/>
</dbReference>
<reference evidence="10" key="1">
    <citation type="submission" date="2021-04" db="EMBL/GenBank/DDBJ databases">
        <authorList>
            <person name="Cornetti L."/>
        </authorList>
    </citation>
    <scope>NUCLEOTIDE SEQUENCE</scope>
</reference>
<dbReference type="HAMAP" id="MF_00011">
    <property type="entry name" value="Adenylosucc_synth"/>
    <property type="match status" value="1"/>
</dbReference>
<dbReference type="GO" id="GO:0000287">
    <property type="term" value="F:magnesium ion binding"/>
    <property type="evidence" value="ECO:0007669"/>
    <property type="project" value="UniProtKB-UniRule"/>
</dbReference>
<dbReference type="GO" id="GO:0005525">
    <property type="term" value="F:GTP binding"/>
    <property type="evidence" value="ECO:0007669"/>
    <property type="project" value="UniProtKB-UniRule"/>
</dbReference>
<protein>
    <recommendedName>
        <fullName evidence="8">Adenylosuccinate synthetase</fullName>
        <shortName evidence="8">AMPSase</shortName>
        <shortName evidence="8">AdSS</shortName>
        <ecNumber evidence="8">6.3.4.4</ecNumber>
    </recommendedName>
    <alternativeName>
        <fullName evidence="8">IMP--aspartate ligase</fullName>
    </alternativeName>
</protein>
<comment type="subunit">
    <text evidence="1 8">Homodimer.</text>
</comment>
<dbReference type="PANTHER" id="PTHR11846">
    <property type="entry name" value="ADENYLOSUCCINATE SYNTHETASE"/>
    <property type="match status" value="1"/>
</dbReference>
<feature type="domain" description="N-acetyltransferase" evidence="9">
    <location>
        <begin position="134"/>
        <end position="281"/>
    </location>
</feature>
<dbReference type="InterPro" id="IPR027417">
    <property type="entry name" value="P-loop_NTPase"/>
</dbReference>
<organism evidence="10">
    <name type="scientific">Evadne anonyx</name>
    <dbReference type="NCBI Taxonomy" id="141404"/>
    <lineage>
        <taxon>Eukaryota</taxon>
        <taxon>Metazoa</taxon>
        <taxon>Ecdysozoa</taxon>
        <taxon>Arthropoda</taxon>
        <taxon>Crustacea</taxon>
        <taxon>Branchiopoda</taxon>
        <taxon>Diplostraca</taxon>
        <taxon>Cladocera</taxon>
        <taxon>Onychopoda</taxon>
        <taxon>Podonidae</taxon>
        <taxon>Evadne</taxon>
    </lineage>
</organism>
<feature type="binding site" evidence="8">
    <location>
        <position position="307"/>
    </location>
    <ligand>
        <name>IMP</name>
        <dbReference type="ChEBI" id="CHEBI:58053"/>
    </ligand>
</feature>
<feature type="binding site" evidence="8">
    <location>
        <begin position="335"/>
        <end position="337"/>
    </location>
    <ligand>
        <name>GTP</name>
        <dbReference type="ChEBI" id="CHEBI:37565"/>
    </ligand>
</feature>
<dbReference type="PANTHER" id="PTHR11846:SF0">
    <property type="entry name" value="ADENYLOSUCCINATE SYNTHETASE"/>
    <property type="match status" value="1"/>
</dbReference>
<dbReference type="Gene3D" id="3.90.170.10">
    <property type="entry name" value="Adenylosuccinate Synthetase, subunit A, domain 3"/>
    <property type="match status" value="1"/>
</dbReference>
<feature type="binding site" evidence="8">
    <location>
        <begin position="417"/>
        <end position="419"/>
    </location>
    <ligand>
        <name>GTP</name>
        <dbReference type="ChEBI" id="CHEBI:37565"/>
    </ligand>
</feature>
<dbReference type="GO" id="GO:0044208">
    <property type="term" value="P:'de novo' AMP biosynthetic process"/>
    <property type="evidence" value="ECO:0007669"/>
    <property type="project" value="UniProtKB-UniRule"/>
</dbReference>
<keyword evidence="6 8" id="KW-0460">Magnesium</keyword>
<dbReference type="InterPro" id="IPR042111">
    <property type="entry name" value="Adenylosuccinate_synth_dom3"/>
</dbReference>
<keyword evidence="7 8" id="KW-0342">GTP-binding</keyword>
<keyword evidence="5 8" id="KW-0658">Purine biosynthesis</keyword>
<dbReference type="GO" id="GO:0016747">
    <property type="term" value="F:acyltransferase activity, transferring groups other than amino-acyl groups"/>
    <property type="evidence" value="ECO:0007669"/>
    <property type="project" value="InterPro"/>
</dbReference>
<evidence type="ECO:0000256" key="2">
    <source>
        <dbReference type="ARBA" id="ARBA00022598"/>
    </source>
</evidence>
<dbReference type="Pfam" id="PF00709">
    <property type="entry name" value="Adenylsucc_synt"/>
    <property type="match status" value="1"/>
</dbReference>
<dbReference type="FunFam" id="3.90.170.10:FF:000001">
    <property type="entry name" value="Adenylosuccinate synthetase"/>
    <property type="match status" value="1"/>
</dbReference>
<dbReference type="AlphaFoldDB" id="A0A9N6WVF5"/>
<evidence type="ECO:0000256" key="5">
    <source>
        <dbReference type="ARBA" id="ARBA00022755"/>
    </source>
</evidence>
<comment type="pathway">
    <text evidence="8">Purine metabolism; AMP biosynthesis via de novo pathway; AMP from IMP: step 1/2.</text>
</comment>
<dbReference type="InterPro" id="IPR011009">
    <property type="entry name" value="Kinase-like_dom_sf"/>
</dbReference>
<dbReference type="GO" id="GO:0046040">
    <property type="term" value="P:IMP metabolic process"/>
    <property type="evidence" value="ECO:0007669"/>
    <property type="project" value="TreeGrafter"/>
</dbReference>
<dbReference type="EC" id="6.3.4.4" evidence="8"/>
<evidence type="ECO:0000256" key="4">
    <source>
        <dbReference type="ARBA" id="ARBA00022741"/>
    </source>
</evidence>
<sequence>MEDSVNIMQEPGQVIKPEVSVEDVHRLIRQYYNLEVTSVKELNSYDDRNFFVKVKDDSVLPDASDRCPHGYLLKILNSLDSKAGALIDAQNQMMLFLGQRGILCPRPVKNVDREFMTLAKLKDDEVKNIEFELLKVLNVIIEANSQLMAYETSSWGWHKEEKFKEMTEDAAWYLIAYDANGKPVAFSHFRFDVDYDIPVLYCYELQLELECRRKGLGRFMLQILELLAFKANMMKVVLTVFLHNPNSVKFFKSLGYRVDESSPIQSLEEEFDYEILSKTNPRKLNEICDIGELLQTRGGEIGVTTKRKRRCGWLDLAVLRHTHMVNGYSAIALTKLDILDVIPDIKVGISYRLNSKTIDYFPTNAAELGQVEVEYLTVPGWMSSTENVRKYEDLPVNAQKYVELIEDKLGLPVRWIGVGKDRGSMIQIY</sequence>
<dbReference type="InterPro" id="IPR000182">
    <property type="entry name" value="GNAT_dom"/>
</dbReference>
<evidence type="ECO:0000256" key="8">
    <source>
        <dbReference type="HAMAP-Rule" id="MF_03125"/>
    </source>
</evidence>
<comment type="subcellular location">
    <subcellularLocation>
        <location evidence="8">Cytoplasm</location>
    </subcellularLocation>
</comment>
<dbReference type="FunFam" id="3.30.200.20:FF:000549">
    <property type="entry name" value="hydroxylysine kinase"/>
    <property type="match status" value="1"/>
</dbReference>
<evidence type="ECO:0000256" key="3">
    <source>
        <dbReference type="ARBA" id="ARBA00022723"/>
    </source>
</evidence>
<dbReference type="GO" id="GO:0004019">
    <property type="term" value="F:adenylosuccinate synthase activity"/>
    <property type="evidence" value="ECO:0007669"/>
    <property type="project" value="UniProtKB-UniRule"/>
</dbReference>
<dbReference type="InterPro" id="IPR001114">
    <property type="entry name" value="Adenylosuccinate_synthetase"/>
</dbReference>
<keyword evidence="2 8" id="KW-0436">Ligase</keyword>
<dbReference type="SMART" id="SM00788">
    <property type="entry name" value="Adenylsucc_synt"/>
    <property type="match status" value="1"/>
</dbReference>
<dbReference type="SUPFAM" id="SSF52540">
    <property type="entry name" value="P-loop containing nucleoside triphosphate hydrolases"/>
    <property type="match status" value="1"/>
</dbReference>
<dbReference type="GO" id="GO:0005737">
    <property type="term" value="C:cytoplasm"/>
    <property type="evidence" value="ECO:0007669"/>
    <property type="project" value="UniProtKB-SubCell"/>
</dbReference>
<dbReference type="PROSITE" id="PS51186">
    <property type="entry name" value="GNAT"/>
    <property type="match status" value="1"/>
</dbReference>
<keyword evidence="8" id="KW-0963">Cytoplasm</keyword>
<keyword evidence="3 8" id="KW-0479">Metal-binding</keyword>
<name>A0A9N6WVF5_9CRUS</name>
<dbReference type="EMBL" id="OC986312">
    <property type="protein sequence ID" value="CAG4642967.1"/>
    <property type="molecule type" value="Genomic_DNA"/>
</dbReference>
<evidence type="ECO:0000256" key="1">
    <source>
        <dbReference type="ARBA" id="ARBA00011738"/>
    </source>
</evidence>
<dbReference type="InterPro" id="IPR016181">
    <property type="entry name" value="Acyl_CoA_acyltransferase"/>
</dbReference>
<evidence type="ECO:0000313" key="10">
    <source>
        <dbReference type="EMBL" id="CAG4642967.1"/>
    </source>
</evidence>
<evidence type="ECO:0000259" key="9">
    <source>
        <dbReference type="PROSITE" id="PS51186"/>
    </source>
</evidence>
<dbReference type="CDD" id="cd04301">
    <property type="entry name" value="NAT_SF"/>
    <property type="match status" value="1"/>
</dbReference>
<feature type="binding site" evidence="8">
    <location>
        <position position="309"/>
    </location>
    <ligand>
        <name>GTP</name>
        <dbReference type="ChEBI" id="CHEBI:37565"/>
    </ligand>
</feature>
<keyword evidence="4 8" id="KW-0547">Nucleotide-binding</keyword>
<dbReference type="SUPFAM" id="SSF56112">
    <property type="entry name" value="Protein kinase-like (PK-like)"/>
    <property type="match status" value="1"/>
</dbReference>
<evidence type="ECO:0000256" key="7">
    <source>
        <dbReference type="ARBA" id="ARBA00023134"/>
    </source>
</evidence>
<proteinExistence type="inferred from homology"/>
<evidence type="ECO:0000256" key="6">
    <source>
        <dbReference type="ARBA" id="ARBA00022842"/>
    </source>
</evidence>
<comment type="function">
    <text evidence="8">Plays an important role in the de novo pathway and in the salvage pathway of purine nucleotide biosynthesis. Catalyzes the first commited step in the biosynthesis of AMP from IMP.</text>
</comment>
<dbReference type="Gene3D" id="3.40.630.30">
    <property type="match status" value="1"/>
</dbReference>
<feature type="binding site" evidence="8">
    <location>
        <begin position="303"/>
        <end position="309"/>
    </location>
    <ligand>
        <name>substrate</name>
    </ligand>
</feature>
<comment type="similarity">
    <text evidence="8">Belongs to the adenylosuccinate synthetase family.</text>
</comment>
<accession>A0A9N6WVF5</accession>
<comment type="catalytic activity">
    <reaction evidence="8">
        <text>IMP + L-aspartate + GTP = N(6)-(1,2-dicarboxyethyl)-AMP + GDP + phosphate + 2 H(+)</text>
        <dbReference type="Rhea" id="RHEA:15753"/>
        <dbReference type="ChEBI" id="CHEBI:15378"/>
        <dbReference type="ChEBI" id="CHEBI:29991"/>
        <dbReference type="ChEBI" id="CHEBI:37565"/>
        <dbReference type="ChEBI" id="CHEBI:43474"/>
        <dbReference type="ChEBI" id="CHEBI:57567"/>
        <dbReference type="ChEBI" id="CHEBI:58053"/>
        <dbReference type="ChEBI" id="CHEBI:58189"/>
        <dbReference type="EC" id="6.3.4.4"/>
    </reaction>
</comment>
<gene>
    <name evidence="10" type="primary">EOG090X0MNC</name>
</gene>
<comment type="caution">
    <text evidence="8">Lacks conserved residue(s) required for the propagation of feature annotation.</text>
</comment>
<dbReference type="Pfam" id="PF00583">
    <property type="entry name" value="Acetyltransf_1"/>
    <property type="match status" value="1"/>
</dbReference>
<comment type="cofactor">
    <cofactor evidence="8">
        <name>Mg(2+)</name>
        <dbReference type="ChEBI" id="CHEBI:18420"/>
    </cofactor>
    <text evidence="8">Binds 1 Mg(2+) ion per subunit.</text>
</comment>